<evidence type="ECO:0000313" key="2">
    <source>
        <dbReference type="EMBL" id="CAH8358295.1"/>
    </source>
</evidence>
<dbReference type="AlphaFoldDB" id="A0ABC8KGW1"/>
<feature type="domain" description="F-box associated beta-propeller type 3" evidence="1">
    <location>
        <begin position="1"/>
        <end position="56"/>
    </location>
</feature>
<evidence type="ECO:0000259" key="1">
    <source>
        <dbReference type="Pfam" id="PF08268"/>
    </source>
</evidence>
<organism evidence="2 3">
    <name type="scientific">Eruca vesicaria subsp. sativa</name>
    <name type="common">Garden rocket</name>
    <name type="synonym">Eruca sativa</name>
    <dbReference type="NCBI Taxonomy" id="29727"/>
    <lineage>
        <taxon>Eukaryota</taxon>
        <taxon>Viridiplantae</taxon>
        <taxon>Streptophyta</taxon>
        <taxon>Embryophyta</taxon>
        <taxon>Tracheophyta</taxon>
        <taxon>Spermatophyta</taxon>
        <taxon>Magnoliopsida</taxon>
        <taxon>eudicotyledons</taxon>
        <taxon>Gunneridae</taxon>
        <taxon>Pentapetalae</taxon>
        <taxon>rosids</taxon>
        <taxon>malvids</taxon>
        <taxon>Brassicales</taxon>
        <taxon>Brassicaceae</taxon>
        <taxon>Brassiceae</taxon>
        <taxon>Eruca</taxon>
    </lineage>
</organism>
<evidence type="ECO:0000313" key="3">
    <source>
        <dbReference type="Proteomes" id="UP001642260"/>
    </source>
</evidence>
<keyword evidence="3" id="KW-1185">Reference proteome</keyword>
<reference evidence="2 3" key="1">
    <citation type="submission" date="2022-03" db="EMBL/GenBank/DDBJ databases">
        <authorList>
            <person name="Macdonald S."/>
            <person name="Ahmed S."/>
            <person name="Newling K."/>
        </authorList>
    </citation>
    <scope>NUCLEOTIDE SEQUENCE [LARGE SCALE GENOMIC DNA]</scope>
</reference>
<accession>A0ABC8KGW1</accession>
<dbReference type="Proteomes" id="UP001642260">
    <property type="component" value="Unassembled WGS sequence"/>
</dbReference>
<dbReference type="EMBL" id="CAKOAT010244044">
    <property type="protein sequence ID" value="CAH8358295.1"/>
    <property type="molecule type" value="Genomic_DNA"/>
</dbReference>
<name>A0ABC8KGW1_ERUVS</name>
<gene>
    <name evidence="2" type="ORF">ERUC_LOCUS24051</name>
</gene>
<dbReference type="Pfam" id="PF08268">
    <property type="entry name" value="FBA_3"/>
    <property type="match status" value="1"/>
</dbReference>
<comment type="caution">
    <text evidence="2">The sequence shown here is derived from an EMBL/GenBank/DDBJ whole genome shotgun (WGS) entry which is preliminary data.</text>
</comment>
<protein>
    <recommendedName>
        <fullName evidence="1">F-box associated beta-propeller type 3 domain-containing protein</fullName>
    </recommendedName>
</protein>
<sequence>MSFDVKSESFTPIKYPEGLSHLEFDMIPYDGRLALVTYSSDLGKVDLYILKDADDTDGSIKAIFT</sequence>
<proteinExistence type="predicted"/>
<dbReference type="InterPro" id="IPR013187">
    <property type="entry name" value="F-box-assoc_dom_typ3"/>
</dbReference>